<sequence length="167" mass="18517">MEDQDQTQSASRLCRQGCGYFGHAIFDGFCSQCHKRLQDEKNPSEPRVSSSQEIVSKSQSFNGRSSPELTPDKSSNDSPNAEFPTSDVVEDTSTADASEPKPSKHPRCLMCNKRVGLTGFTCRCGGLFCTVHRYSDAHQCQFDYRESGQADIRKANPQVISSKINKI</sequence>
<keyword evidence="1" id="KW-0479">Metal-binding</keyword>
<reference evidence="8 9" key="2">
    <citation type="submission" date="2018-11" db="EMBL/GenBank/DDBJ databases">
        <authorList>
            <consortium name="Pathogen Informatics"/>
        </authorList>
    </citation>
    <scope>NUCLEOTIDE SEQUENCE [LARGE SCALE GENOMIC DNA]</scope>
</reference>
<evidence type="ECO:0000256" key="2">
    <source>
        <dbReference type="ARBA" id="ARBA00022771"/>
    </source>
</evidence>
<dbReference type="InterPro" id="IPR035896">
    <property type="entry name" value="AN1-like_Znf"/>
</dbReference>
<dbReference type="SMART" id="SM00259">
    <property type="entry name" value="ZnF_A20"/>
    <property type="match status" value="1"/>
</dbReference>
<protein>
    <submittedName>
        <fullName evidence="10">AN1-type domain-containing protein</fullName>
    </submittedName>
</protein>
<feature type="domain" description="A20-type" evidence="6">
    <location>
        <begin position="8"/>
        <end position="42"/>
    </location>
</feature>
<evidence type="ECO:0000256" key="1">
    <source>
        <dbReference type="ARBA" id="ARBA00022723"/>
    </source>
</evidence>
<accession>A0A0R3TNH9</accession>
<dbReference type="WBParaSite" id="HNAJ_0000894401-mRNA-1">
    <property type="protein sequence ID" value="HNAJ_0000894401-mRNA-1"/>
    <property type="gene ID" value="HNAJ_0000894401"/>
</dbReference>
<gene>
    <name evidence="8" type="ORF">HNAJ_LOCUS8940</name>
</gene>
<keyword evidence="2 4" id="KW-0863">Zinc-finger</keyword>
<reference evidence="10" key="1">
    <citation type="submission" date="2017-02" db="UniProtKB">
        <authorList>
            <consortium name="WormBaseParasite"/>
        </authorList>
    </citation>
    <scope>IDENTIFICATION</scope>
</reference>
<name>A0A0R3TNH9_RODNA</name>
<dbReference type="EMBL" id="UZAE01012441">
    <property type="protein sequence ID" value="VDO05153.1"/>
    <property type="molecule type" value="Genomic_DNA"/>
</dbReference>
<proteinExistence type="predicted"/>
<dbReference type="Pfam" id="PF01754">
    <property type="entry name" value="zf-A20"/>
    <property type="match status" value="1"/>
</dbReference>
<dbReference type="Pfam" id="PF01428">
    <property type="entry name" value="zf-AN1"/>
    <property type="match status" value="1"/>
</dbReference>
<organism evidence="10">
    <name type="scientific">Rodentolepis nana</name>
    <name type="common">Dwarf tapeworm</name>
    <name type="synonym">Hymenolepis nana</name>
    <dbReference type="NCBI Taxonomy" id="102285"/>
    <lineage>
        <taxon>Eukaryota</taxon>
        <taxon>Metazoa</taxon>
        <taxon>Spiralia</taxon>
        <taxon>Lophotrochozoa</taxon>
        <taxon>Platyhelminthes</taxon>
        <taxon>Cestoda</taxon>
        <taxon>Eucestoda</taxon>
        <taxon>Cyclophyllidea</taxon>
        <taxon>Hymenolepididae</taxon>
        <taxon>Rodentolepis</taxon>
    </lineage>
</organism>
<evidence type="ECO:0000313" key="10">
    <source>
        <dbReference type="WBParaSite" id="HNAJ_0000894401-mRNA-1"/>
    </source>
</evidence>
<evidence type="ECO:0000259" key="7">
    <source>
        <dbReference type="PROSITE" id="PS51039"/>
    </source>
</evidence>
<evidence type="ECO:0000313" key="9">
    <source>
        <dbReference type="Proteomes" id="UP000278807"/>
    </source>
</evidence>
<dbReference type="SUPFAM" id="SSF57716">
    <property type="entry name" value="Glucocorticoid receptor-like (DNA-binding domain)"/>
    <property type="match status" value="1"/>
</dbReference>
<evidence type="ECO:0000256" key="5">
    <source>
        <dbReference type="SAM" id="MobiDB-lite"/>
    </source>
</evidence>
<dbReference type="InterPro" id="IPR000058">
    <property type="entry name" value="Znf_AN1"/>
</dbReference>
<dbReference type="STRING" id="102285.A0A0R3TNH9"/>
<keyword evidence="3" id="KW-0862">Zinc</keyword>
<evidence type="ECO:0000313" key="8">
    <source>
        <dbReference type="EMBL" id="VDO05153.1"/>
    </source>
</evidence>
<dbReference type="PANTHER" id="PTHR10634">
    <property type="entry name" value="AN1-TYPE ZINC FINGER PROTEIN"/>
    <property type="match status" value="1"/>
</dbReference>
<evidence type="ECO:0000259" key="6">
    <source>
        <dbReference type="PROSITE" id="PS51036"/>
    </source>
</evidence>
<dbReference type="GO" id="GO:0003677">
    <property type="term" value="F:DNA binding"/>
    <property type="evidence" value="ECO:0007669"/>
    <property type="project" value="InterPro"/>
</dbReference>
<dbReference type="OrthoDB" id="428577at2759"/>
<keyword evidence="9" id="KW-1185">Reference proteome</keyword>
<feature type="region of interest" description="Disordered" evidence="5">
    <location>
        <begin position="40"/>
        <end position="104"/>
    </location>
</feature>
<dbReference type="InterPro" id="IPR050652">
    <property type="entry name" value="AN1_A20_ZnFinger"/>
</dbReference>
<evidence type="ECO:0000256" key="4">
    <source>
        <dbReference type="PROSITE-ProRule" id="PRU00449"/>
    </source>
</evidence>
<dbReference type="SUPFAM" id="SSF118310">
    <property type="entry name" value="AN1-like Zinc finger"/>
    <property type="match status" value="1"/>
</dbReference>
<dbReference type="PANTHER" id="PTHR10634:SF149">
    <property type="entry name" value="AN1-TYPE DOMAIN-CONTAINING PROTEIN-RELATED"/>
    <property type="match status" value="1"/>
</dbReference>
<feature type="compositionally biased region" description="Low complexity" evidence="5">
    <location>
        <begin position="48"/>
        <end position="60"/>
    </location>
</feature>
<dbReference type="InterPro" id="IPR002653">
    <property type="entry name" value="Znf_A20"/>
</dbReference>
<evidence type="ECO:0000256" key="3">
    <source>
        <dbReference type="ARBA" id="ARBA00022833"/>
    </source>
</evidence>
<dbReference type="GO" id="GO:0008270">
    <property type="term" value="F:zinc ion binding"/>
    <property type="evidence" value="ECO:0007669"/>
    <property type="project" value="UniProtKB-KW"/>
</dbReference>
<dbReference type="FunFam" id="4.10.1110.10:FF:000001">
    <property type="entry name" value="Zinc finger AN1-type containing 6"/>
    <property type="match status" value="1"/>
</dbReference>
<dbReference type="PROSITE" id="PS51039">
    <property type="entry name" value="ZF_AN1"/>
    <property type="match status" value="1"/>
</dbReference>
<dbReference type="Gene3D" id="4.10.1110.10">
    <property type="entry name" value="AN1-like Zinc finger"/>
    <property type="match status" value="1"/>
</dbReference>
<dbReference type="AlphaFoldDB" id="A0A0R3TNH9"/>
<dbReference type="Gene3D" id="1.20.5.4770">
    <property type="match status" value="1"/>
</dbReference>
<dbReference type="Proteomes" id="UP000278807">
    <property type="component" value="Unassembled WGS sequence"/>
</dbReference>
<dbReference type="PROSITE" id="PS51036">
    <property type="entry name" value="ZF_A20"/>
    <property type="match status" value="1"/>
</dbReference>
<dbReference type="SMART" id="SM00154">
    <property type="entry name" value="ZnF_AN1"/>
    <property type="match status" value="1"/>
</dbReference>
<feature type="domain" description="AN1-type" evidence="7">
    <location>
        <begin position="102"/>
        <end position="148"/>
    </location>
</feature>